<feature type="transmembrane region" description="Helical" evidence="2">
    <location>
        <begin position="222"/>
        <end position="240"/>
    </location>
</feature>
<feature type="compositionally biased region" description="Low complexity" evidence="1">
    <location>
        <begin position="16"/>
        <end position="32"/>
    </location>
</feature>
<feature type="domain" description="Acyltransferase 3" evidence="3">
    <location>
        <begin position="70"/>
        <end position="410"/>
    </location>
</feature>
<evidence type="ECO:0000256" key="1">
    <source>
        <dbReference type="SAM" id="MobiDB-lite"/>
    </source>
</evidence>
<evidence type="ECO:0000313" key="5">
    <source>
        <dbReference type="Proteomes" id="UP001595858"/>
    </source>
</evidence>
<keyword evidence="4" id="KW-0808">Transferase</keyword>
<comment type="caution">
    <text evidence="4">The sequence shown here is derived from an EMBL/GenBank/DDBJ whole genome shotgun (WGS) entry which is preliminary data.</text>
</comment>
<name>A0ABV9SHN2_9ACTN</name>
<gene>
    <name evidence="4" type="ORF">ACFPCZ_03535</name>
</gene>
<dbReference type="Proteomes" id="UP001595858">
    <property type="component" value="Unassembled WGS sequence"/>
</dbReference>
<dbReference type="InterPro" id="IPR002656">
    <property type="entry name" value="Acyl_transf_3_dom"/>
</dbReference>
<proteinExistence type="predicted"/>
<keyword evidence="2" id="KW-0812">Transmembrane</keyword>
<organism evidence="4 5">
    <name type="scientific">Streptomonospora arabica</name>
    <dbReference type="NCBI Taxonomy" id="412417"/>
    <lineage>
        <taxon>Bacteria</taxon>
        <taxon>Bacillati</taxon>
        <taxon>Actinomycetota</taxon>
        <taxon>Actinomycetes</taxon>
        <taxon>Streptosporangiales</taxon>
        <taxon>Nocardiopsidaceae</taxon>
        <taxon>Streptomonospora</taxon>
    </lineage>
</organism>
<feature type="transmembrane region" description="Helical" evidence="2">
    <location>
        <begin position="116"/>
        <end position="136"/>
    </location>
</feature>
<sequence>MSGTGDGSGGRGAGRSGADAPDRASAGRAAAPGPGGTAERSARRGAGPLRTLRSAAERIDRATPPSRDRAVDGVRAAAVVGVVLGHWLVTGLVAAPGGLETASPLAAMPGLAPASWLLNTLGLFFFVGGCAAALGLCRSRERGEGYAHWIRARSARLARPVLVVTAAWGAALAAGPALGVPEETLRTGALLTVQPLWFVAVYAVTTALTPVALAADRRWGAAAALPPAAVVAAVDLARYGPWAPAVPDWAGYANVLPVWLFAYQLGVAWAGGRLRRPPGLLLLVGGALGVAALVCAGYPVSAVGVPGADRSNSAPPSLLLPALAAAQIGAAVLLRAPLERLLRRPLAWAAVAGLNLCALTVFCWHLTALLLVAAAGSVWGPVPGLTDPPGDPAWAAWRLAWIAPAAAVLAAVTAVARRFEGPWSDTVLGTPVGRAAAGLGAAAFAVGTALLL</sequence>
<dbReference type="GO" id="GO:0016746">
    <property type="term" value="F:acyltransferase activity"/>
    <property type="evidence" value="ECO:0007669"/>
    <property type="project" value="UniProtKB-KW"/>
</dbReference>
<feature type="transmembrane region" description="Helical" evidence="2">
    <location>
        <begin position="252"/>
        <end position="272"/>
    </location>
</feature>
<dbReference type="EMBL" id="JBHSIY010000003">
    <property type="protein sequence ID" value="MFC4865690.1"/>
    <property type="molecule type" value="Genomic_DNA"/>
</dbReference>
<feature type="transmembrane region" description="Helical" evidence="2">
    <location>
        <begin position="279"/>
        <end position="301"/>
    </location>
</feature>
<feature type="region of interest" description="Disordered" evidence="1">
    <location>
        <begin position="1"/>
        <end position="70"/>
    </location>
</feature>
<feature type="transmembrane region" description="Helical" evidence="2">
    <location>
        <begin position="76"/>
        <end position="96"/>
    </location>
</feature>
<feature type="transmembrane region" description="Helical" evidence="2">
    <location>
        <begin position="346"/>
        <end position="379"/>
    </location>
</feature>
<feature type="transmembrane region" description="Helical" evidence="2">
    <location>
        <begin position="431"/>
        <end position="451"/>
    </location>
</feature>
<accession>A0ABV9SHN2</accession>
<feature type="compositionally biased region" description="Gly residues" evidence="1">
    <location>
        <begin position="1"/>
        <end position="15"/>
    </location>
</feature>
<keyword evidence="4" id="KW-0012">Acyltransferase</keyword>
<evidence type="ECO:0000313" key="4">
    <source>
        <dbReference type="EMBL" id="MFC4865690.1"/>
    </source>
</evidence>
<keyword evidence="2" id="KW-0472">Membrane</keyword>
<feature type="transmembrane region" description="Helical" evidence="2">
    <location>
        <begin position="399"/>
        <end position="419"/>
    </location>
</feature>
<protein>
    <submittedName>
        <fullName evidence="4">Acyltransferase family protein</fullName>
    </submittedName>
</protein>
<feature type="transmembrane region" description="Helical" evidence="2">
    <location>
        <begin position="195"/>
        <end position="215"/>
    </location>
</feature>
<reference evidence="5" key="1">
    <citation type="journal article" date="2019" name="Int. J. Syst. Evol. Microbiol.">
        <title>The Global Catalogue of Microorganisms (GCM) 10K type strain sequencing project: providing services to taxonomists for standard genome sequencing and annotation.</title>
        <authorList>
            <consortium name="The Broad Institute Genomics Platform"/>
            <consortium name="The Broad Institute Genome Sequencing Center for Infectious Disease"/>
            <person name="Wu L."/>
            <person name="Ma J."/>
        </authorList>
    </citation>
    <scope>NUCLEOTIDE SEQUENCE [LARGE SCALE GENOMIC DNA]</scope>
    <source>
        <strain evidence="5">CGMCC 4.7304</strain>
    </source>
</reference>
<dbReference type="RefSeq" id="WP_344141769.1">
    <property type="nucleotide sequence ID" value="NZ_BAAAQI010000003.1"/>
</dbReference>
<keyword evidence="2" id="KW-1133">Transmembrane helix</keyword>
<feature type="transmembrane region" description="Helical" evidence="2">
    <location>
        <begin position="313"/>
        <end position="334"/>
    </location>
</feature>
<dbReference type="Pfam" id="PF01757">
    <property type="entry name" value="Acyl_transf_3"/>
    <property type="match status" value="1"/>
</dbReference>
<feature type="compositionally biased region" description="Basic and acidic residues" evidence="1">
    <location>
        <begin position="55"/>
        <end position="70"/>
    </location>
</feature>
<evidence type="ECO:0000256" key="2">
    <source>
        <dbReference type="SAM" id="Phobius"/>
    </source>
</evidence>
<feature type="transmembrane region" description="Helical" evidence="2">
    <location>
        <begin position="157"/>
        <end position="175"/>
    </location>
</feature>
<evidence type="ECO:0000259" key="3">
    <source>
        <dbReference type="Pfam" id="PF01757"/>
    </source>
</evidence>
<keyword evidence="5" id="KW-1185">Reference proteome</keyword>